<gene>
    <name evidence="7" type="ORF">N7548_00510</name>
</gene>
<comment type="caution">
    <text evidence="7">The sequence shown here is derived from an EMBL/GenBank/DDBJ whole genome shotgun (WGS) entry which is preliminary data.</text>
</comment>
<organism evidence="7 8">
    <name type="scientific">Paracholeplasma manati</name>
    <dbReference type="NCBI Taxonomy" id="591373"/>
    <lineage>
        <taxon>Bacteria</taxon>
        <taxon>Bacillati</taxon>
        <taxon>Mycoplasmatota</taxon>
        <taxon>Mollicutes</taxon>
        <taxon>Acholeplasmatales</taxon>
        <taxon>Acholeplasmataceae</taxon>
        <taxon>Paracholeplasma</taxon>
    </lineage>
</organism>
<evidence type="ECO:0000256" key="2">
    <source>
        <dbReference type="ARBA" id="ARBA00012224"/>
    </source>
</evidence>
<dbReference type="InterPro" id="IPR051798">
    <property type="entry name" value="Class-II_PLP-Dep_Aminotrans"/>
</dbReference>
<comment type="cofactor">
    <cofactor evidence="1">
        <name>pyridoxal 5'-phosphate</name>
        <dbReference type="ChEBI" id="CHEBI:597326"/>
    </cofactor>
</comment>
<evidence type="ECO:0000256" key="4">
    <source>
        <dbReference type="ARBA" id="ARBA00023239"/>
    </source>
</evidence>
<reference evidence="7" key="1">
    <citation type="submission" date="2022-09" db="EMBL/GenBank/DDBJ databases">
        <title>Novel Mycoplasma species identified in domestic and wild animals.</title>
        <authorList>
            <person name="Volokhov D.V."/>
            <person name="Furtak V.A."/>
            <person name="Zagorodnyaya T.A."/>
        </authorList>
    </citation>
    <scope>NUCLEOTIDE SEQUENCE</scope>
    <source>
        <strain evidence="7">Oakley</strain>
    </source>
</reference>
<keyword evidence="4 7" id="KW-0456">Lyase</keyword>
<evidence type="ECO:0000256" key="3">
    <source>
        <dbReference type="ARBA" id="ARBA00022898"/>
    </source>
</evidence>
<dbReference type="GO" id="GO:0016829">
    <property type="term" value="F:lyase activity"/>
    <property type="evidence" value="ECO:0007669"/>
    <property type="project" value="UniProtKB-KW"/>
</dbReference>
<dbReference type="SUPFAM" id="SSF53383">
    <property type="entry name" value="PLP-dependent transferases"/>
    <property type="match status" value="1"/>
</dbReference>
<feature type="domain" description="Aminotransferase class I/classII large" evidence="6">
    <location>
        <begin position="29"/>
        <end position="378"/>
    </location>
</feature>
<dbReference type="EMBL" id="JAOVQM010000001">
    <property type="protein sequence ID" value="MCV2231307.1"/>
    <property type="molecule type" value="Genomic_DNA"/>
</dbReference>
<dbReference type="RefSeq" id="WP_263607420.1">
    <property type="nucleotide sequence ID" value="NZ_JAOVQM010000001.1"/>
</dbReference>
<dbReference type="NCBIfam" id="TIGR04350">
    <property type="entry name" value="C_S_lyase_PatB"/>
    <property type="match status" value="1"/>
</dbReference>
<accession>A0ABT2Y3J1</accession>
<name>A0ABT2Y3J1_9MOLU</name>
<dbReference type="Gene3D" id="3.40.640.10">
    <property type="entry name" value="Type I PLP-dependent aspartate aminotransferase-like (Major domain)"/>
    <property type="match status" value="1"/>
</dbReference>
<evidence type="ECO:0000256" key="1">
    <source>
        <dbReference type="ARBA" id="ARBA00001933"/>
    </source>
</evidence>
<dbReference type="CDD" id="cd00609">
    <property type="entry name" value="AAT_like"/>
    <property type="match status" value="1"/>
</dbReference>
<dbReference type="Gene3D" id="3.90.1150.10">
    <property type="entry name" value="Aspartate Aminotransferase, domain 1"/>
    <property type="match status" value="1"/>
</dbReference>
<protein>
    <recommendedName>
        <fullName evidence="2">cysteine-S-conjugate beta-lyase</fullName>
        <ecNumber evidence="2">4.4.1.13</ecNumber>
    </recommendedName>
</protein>
<keyword evidence="3" id="KW-0663">Pyridoxal phosphate</keyword>
<evidence type="ECO:0000313" key="8">
    <source>
        <dbReference type="Proteomes" id="UP001177160"/>
    </source>
</evidence>
<dbReference type="InterPro" id="IPR027619">
    <property type="entry name" value="C-S_lyase_PatB-like"/>
</dbReference>
<dbReference type="InterPro" id="IPR004839">
    <property type="entry name" value="Aminotransferase_I/II_large"/>
</dbReference>
<sequence>MNAFKSLDRSYTNARKWDLERGPFEDDFLPFSIADSDYKSPKPIIDALKKRVEHGAFGYNYIDESYEKAVANWFSRRYHFTVQKGEFFPAPGVVAALYLAVKGLTRKQDKVVIQTPVYPRFFDVIHDNHRELIDNKLVNINGHYTMDFFGLEEAFKQGAKMFILCNPHNPVGRVWTKHEIEQVVNLCKKYKVTLVSDEIHADIILKGHEFTSLGHYLDDYDQLMVCTSPNKTFNIAGLHLSNIVIRNPKMREAIHHELRVSHNCTPNLFATLACQVAYTECDDWVDAQNHHIEQNFKRLYAFFKLHVPQMKITKAEGTYLAWLDMSFLKKDSIYITKKVMDYGITLSDGNKFDPDLKDFVRMNLACSKDQLEAGLERFLNFILDELQA</sequence>
<comment type="similarity">
    <text evidence="5">Belongs to the class-II pyridoxal-phosphate-dependent aminotransferase family. MalY/PatB cystathionine beta-lyase subfamily.</text>
</comment>
<proteinExistence type="inferred from homology"/>
<evidence type="ECO:0000259" key="6">
    <source>
        <dbReference type="Pfam" id="PF00155"/>
    </source>
</evidence>
<dbReference type="PANTHER" id="PTHR43525">
    <property type="entry name" value="PROTEIN MALY"/>
    <property type="match status" value="1"/>
</dbReference>
<evidence type="ECO:0000256" key="5">
    <source>
        <dbReference type="ARBA" id="ARBA00037974"/>
    </source>
</evidence>
<keyword evidence="8" id="KW-1185">Reference proteome</keyword>
<dbReference type="InterPro" id="IPR015424">
    <property type="entry name" value="PyrdxlP-dep_Trfase"/>
</dbReference>
<dbReference type="Pfam" id="PF00155">
    <property type="entry name" value="Aminotran_1_2"/>
    <property type="match status" value="1"/>
</dbReference>
<evidence type="ECO:0000313" key="7">
    <source>
        <dbReference type="EMBL" id="MCV2231307.1"/>
    </source>
</evidence>
<dbReference type="InterPro" id="IPR015421">
    <property type="entry name" value="PyrdxlP-dep_Trfase_major"/>
</dbReference>
<dbReference type="Proteomes" id="UP001177160">
    <property type="component" value="Unassembled WGS sequence"/>
</dbReference>
<dbReference type="EC" id="4.4.1.13" evidence="2"/>
<dbReference type="InterPro" id="IPR015422">
    <property type="entry name" value="PyrdxlP-dep_Trfase_small"/>
</dbReference>
<dbReference type="PANTHER" id="PTHR43525:SF1">
    <property type="entry name" value="PROTEIN MALY"/>
    <property type="match status" value="1"/>
</dbReference>